<protein>
    <submittedName>
        <fullName evidence="2">LtrC-like protein</fullName>
    </submittedName>
</protein>
<dbReference type="Proteomes" id="UP000053612">
    <property type="component" value="Unassembled WGS sequence"/>
</dbReference>
<evidence type="ECO:0000313" key="2">
    <source>
        <dbReference type="EMBL" id="KSU14361.1"/>
    </source>
</evidence>
<gene>
    <name evidence="2" type="ORF">LMG9449_2602</name>
</gene>
<dbReference type="PATRIC" id="fig|1360.109.peg.585"/>
<evidence type="ECO:0000313" key="3">
    <source>
        <dbReference type="Proteomes" id="UP000053612"/>
    </source>
</evidence>
<accession>A0A0V8DLV6</accession>
<comment type="caution">
    <text evidence="2">The sequence shown here is derived from an EMBL/GenBank/DDBJ whole genome shotgun (WGS) entry which is preliminary data.</text>
</comment>
<dbReference type="EMBL" id="LKLS01000214">
    <property type="protein sequence ID" value="KSU14361.1"/>
    <property type="molecule type" value="Genomic_DNA"/>
</dbReference>
<dbReference type="Gene3D" id="3.40.1360.10">
    <property type="match status" value="1"/>
</dbReference>
<feature type="compositionally biased region" description="Polar residues" evidence="1">
    <location>
        <begin position="518"/>
        <end position="528"/>
    </location>
</feature>
<dbReference type="RefSeq" id="WP_058225460.1">
    <property type="nucleotide sequence ID" value="NZ_LKLS01000214.1"/>
</dbReference>
<organism evidence="2 3">
    <name type="scientific">Lactococcus lactis subsp. lactis</name>
    <name type="common">Streptococcus lactis</name>
    <dbReference type="NCBI Taxonomy" id="1360"/>
    <lineage>
        <taxon>Bacteria</taxon>
        <taxon>Bacillati</taxon>
        <taxon>Bacillota</taxon>
        <taxon>Bacilli</taxon>
        <taxon>Lactobacillales</taxon>
        <taxon>Streptococcaceae</taxon>
        <taxon>Lactococcus</taxon>
    </lineage>
</organism>
<feature type="region of interest" description="Disordered" evidence="1">
    <location>
        <begin position="518"/>
        <end position="538"/>
    </location>
</feature>
<feature type="region of interest" description="Disordered" evidence="1">
    <location>
        <begin position="848"/>
        <end position="873"/>
    </location>
</feature>
<reference evidence="3" key="1">
    <citation type="submission" date="2015-10" db="EMBL/GenBank/DDBJ databases">
        <title>Draft Genome Sequences of 11 Lactococcus lactis subspecies cremoris strains.</title>
        <authorList>
            <person name="Wels M."/>
            <person name="Backus L."/>
            <person name="Boekhorst J."/>
            <person name="Dijkstra A."/>
            <person name="Beerthuizen M."/>
            <person name="Kelly W."/>
            <person name="Siezen R."/>
            <person name="Bachmann H."/>
            <person name="Van Hijum S."/>
        </authorList>
    </citation>
    <scope>NUCLEOTIDE SEQUENCE [LARGE SCALE GENOMIC DNA]</scope>
    <source>
        <strain evidence="3">LMG9449</strain>
    </source>
</reference>
<sequence length="873" mass="99375">MKYDNNSQRQKLTDVANSKAILEVSQSFGMELEKEGKEFSGKWQGHESFKLNGQTNQFYWNGKGFGGGVIDLVSVLKYGATSHEEAKKYYKKSIVSLAKMEIGTFDLIDNPKKQSFHFFYDEDDNFDLGRVFLKEKRGLSDETIDFFLEKGVISQGKYRTELENGEYFYEPAIFFKTLDLEGKMIGGSVHGLEPHPELPGHKHKSGILKKALLNSGSYSGLKVTIGIPKSVISLEAPIDLMSYYELHKGTLKDIVLIANDGYKPEAYWRAMAETIVSSPLINNEKYHHKEALVQRLIDSPDDFLRKNYHSFITLSEPQAGRFIFAFDNDKAGHEFIEKFKVSYPDVLKKIETDLPPLVEGQEKTDWNDELKYQKNMIPRPKSQSEIEQIEEIVSKYSNPKAAPINSNPTSGTSKFVKQTISRINSKGKPYKISKVYELLNLTDFSKLETDRTGRLSLEAVSVLTLEQKETKFEEAKNSVDKTIKNSRFILSINVPSEQLSRPTLEEIRQLRQAKNGIINSKNTKNPDAQTAPKANDTGNDLTALLQKREIDKLHHYLSDDLKKYKEDKPFHQFLKVLTFMPEQTEKNIRLLIAQNSNVSQVADFTTWSDIKKRKIKAKSKALKIILPNPQLERDESGKVILNAKGEPKIEKVTESVVSVFDESQTVGPSLKPSIVEEIPRDRALEIFQNLAQLSTHSIRFTEKPLMQDEREISFEHSWLISSQKEIFIQKGLDPKEALKALVQELVYQNNPDISGTPEFEKLKIEATTYLLLRRQGLETPPPLINDVSLSQEHLSNLLNQIQESSKLLGQNFDKQLKPKVVKNYEQMTPIDKNRKLTLKEKMEAAKNKEAELGEAVDTSKKALGVEPHQAPQI</sequence>
<dbReference type="AlphaFoldDB" id="A0A0V8DLV6"/>
<evidence type="ECO:0000256" key="1">
    <source>
        <dbReference type="SAM" id="MobiDB-lite"/>
    </source>
</evidence>
<proteinExistence type="predicted"/>
<name>A0A0V8DLV6_LACLL</name>